<keyword evidence="5" id="KW-0378">Hydrolase</keyword>
<dbReference type="CDD" id="cd03895">
    <property type="entry name" value="M20_ArgE_DapE-like"/>
    <property type="match status" value="1"/>
</dbReference>
<dbReference type="NCBIfam" id="NF005306">
    <property type="entry name" value="PRK06837.1"/>
    <property type="match status" value="1"/>
</dbReference>
<gene>
    <name evidence="9" type="ORF">FNB15_02865</name>
</gene>
<dbReference type="InterPro" id="IPR050072">
    <property type="entry name" value="Peptidase_M20A"/>
</dbReference>
<dbReference type="EMBL" id="CP041636">
    <property type="protein sequence ID" value="QDO96281.1"/>
    <property type="molecule type" value="Genomic_DNA"/>
</dbReference>
<dbReference type="InterPro" id="IPR036264">
    <property type="entry name" value="Bact_exopeptidase_dim_dom"/>
</dbReference>
<dbReference type="InterPro" id="IPR033687">
    <property type="entry name" value="YodQ-like"/>
</dbReference>
<dbReference type="InterPro" id="IPR010182">
    <property type="entry name" value="ArgE/DapE"/>
</dbReference>
<keyword evidence="10" id="KW-1185">Reference proteome</keyword>
<comment type="similarity">
    <text evidence="3">Belongs to the peptidase M20A family.</text>
</comment>
<dbReference type="Gene3D" id="3.40.630.10">
    <property type="entry name" value="Zn peptidases"/>
    <property type="match status" value="1"/>
</dbReference>
<feature type="domain" description="Peptidase M20 dimerisation" evidence="8">
    <location>
        <begin position="206"/>
        <end position="319"/>
    </location>
</feature>
<evidence type="ECO:0000259" key="8">
    <source>
        <dbReference type="Pfam" id="PF07687"/>
    </source>
</evidence>
<dbReference type="Pfam" id="PF07687">
    <property type="entry name" value="M20_dimer"/>
    <property type="match status" value="1"/>
</dbReference>
<dbReference type="KEGG" id="fer:FNB15_02865"/>
<dbReference type="InterPro" id="IPR002933">
    <property type="entry name" value="Peptidase_M20"/>
</dbReference>
<keyword evidence="7" id="KW-0170">Cobalt</keyword>
<comment type="cofactor">
    <cofactor evidence="2">
        <name>Zn(2+)</name>
        <dbReference type="ChEBI" id="CHEBI:29105"/>
    </cofactor>
</comment>
<dbReference type="GO" id="GO:0046872">
    <property type="term" value="F:metal ion binding"/>
    <property type="evidence" value="ECO:0007669"/>
    <property type="project" value="UniProtKB-KW"/>
</dbReference>
<sequence length="428" mass="46681">MSALDQVDVTDIKRAVDSLRGEATALLSDLVRCPSLLGEEKSAQDLVRGVFEGMQLQVDEFAIDDTKLKQHPGYSPSIVSYEGRHNIVGLHKPRHGTRGKSLIFNGHIDVVPVGAERLWTKPPFEPWTDGDKLYGRGAGDMKAGIVAYIVAMKALKNMGLEPAADVILQSVVEEECTGNGALACLVQGYRADAAIIPEPLNCIMHAQMGVMWLALEVAGKPVHASVAHTGVAAIDFALYMFGELKNLEQKWNAPEHRHTEYRGHEHPVNFNLGKIQGGEWASSVPTACRADLRLGFYPGVAPAEVRETVEQIFAEAHRKHPQSNSIEYKVIYEGFQAEGFVLDINSPMVTTLADCHRSVAGSEVTFNAFTGTTDARFFNLYGNIPATCYGPTAANIHGIDEWVSIDSMMEVASVLATFTASWCGTNRI</sequence>
<dbReference type="AlphaFoldDB" id="A0A516GXM8"/>
<dbReference type="NCBIfam" id="TIGR01910">
    <property type="entry name" value="DapE-ArgE"/>
    <property type="match status" value="1"/>
</dbReference>
<evidence type="ECO:0000256" key="1">
    <source>
        <dbReference type="ARBA" id="ARBA00001941"/>
    </source>
</evidence>
<proteinExistence type="inferred from homology"/>
<evidence type="ECO:0000256" key="3">
    <source>
        <dbReference type="ARBA" id="ARBA00006247"/>
    </source>
</evidence>
<dbReference type="SUPFAM" id="SSF55031">
    <property type="entry name" value="Bacterial exopeptidase dimerisation domain"/>
    <property type="match status" value="1"/>
</dbReference>
<accession>A0A516GXM8</accession>
<evidence type="ECO:0000313" key="10">
    <source>
        <dbReference type="Proteomes" id="UP000317496"/>
    </source>
</evidence>
<evidence type="ECO:0000256" key="7">
    <source>
        <dbReference type="ARBA" id="ARBA00023285"/>
    </source>
</evidence>
<dbReference type="Pfam" id="PF01546">
    <property type="entry name" value="Peptidase_M20"/>
    <property type="match status" value="1"/>
</dbReference>
<organism evidence="9 10">
    <name type="scientific">Ferrovibrio terrae</name>
    <dbReference type="NCBI Taxonomy" id="2594003"/>
    <lineage>
        <taxon>Bacteria</taxon>
        <taxon>Pseudomonadati</taxon>
        <taxon>Pseudomonadota</taxon>
        <taxon>Alphaproteobacteria</taxon>
        <taxon>Rhodospirillales</taxon>
        <taxon>Rhodospirillaceae</taxon>
        <taxon>Ferrovibrio</taxon>
    </lineage>
</organism>
<dbReference type="OrthoDB" id="9809784at2"/>
<evidence type="ECO:0000256" key="6">
    <source>
        <dbReference type="ARBA" id="ARBA00022833"/>
    </source>
</evidence>
<name>A0A516GXM8_9PROT</name>
<evidence type="ECO:0000256" key="2">
    <source>
        <dbReference type="ARBA" id="ARBA00001947"/>
    </source>
</evidence>
<evidence type="ECO:0000313" key="9">
    <source>
        <dbReference type="EMBL" id="QDO96281.1"/>
    </source>
</evidence>
<keyword evidence="6" id="KW-0862">Zinc</keyword>
<evidence type="ECO:0000256" key="5">
    <source>
        <dbReference type="ARBA" id="ARBA00022801"/>
    </source>
</evidence>
<dbReference type="GO" id="GO:0016787">
    <property type="term" value="F:hydrolase activity"/>
    <property type="evidence" value="ECO:0007669"/>
    <property type="project" value="UniProtKB-KW"/>
</dbReference>
<dbReference type="SUPFAM" id="SSF53187">
    <property type="entry name" value="Zn-dependent exopeptidases"/>
    <property type="match status" value="1"/>
</dbReference>
<dbReference type="Gene3D" id="3.30.70.360">
    <property type="match status" value="1"/>
</dbReference>
<dbReference type="InterPro" id="IPR011650">
    <property type="entry name" value="Peptidase_M20_dimer"/>
</dbReference>
<comment type="cofactor">
    <cofactor evidence="1">
        <name>Co(2+)</name>
        <dbReference type="ChEBI" id="CHEBI:48828"/>
    </cofactor>
</comment>
<keyword evidence="4" id="KW-0479">Metal-binding</keyword>
<dbReference type="PANTHER" id="PTHR43808:SF25">
    <property type="entry name" value="PEPTIDASE M20 DIMERISATION DOMAIN-CONTAINING PROTEIN"/>
    <property type="match status" value="1"/>
</dbReference>
<dbReference type="Proteomes" id="UP000317496">
    <property type="component" value="Chromosome"/>
</dbReference>
<dbReference type="RefSeq" id="WP_144067262.1">
    <property type="nucleotide sequence ID" value="NZ_CP041636.1"/>
</dbReference>
<dbReference type="PANTHER" id="PTHR43808">
    <property type="entry name" value="ACETYLORNITHINE DEACETYLASE"/>
    <property type="match status" value="1"/>
</dbReference>
<protein>
    <submittedName>
        <fullName evidence="9">ArgE/DapE family deacylase</fullName>
    </submittedName>
</protein>
<evidence type="ECO:0000256" key="4">
    <source>
        <dbReference type="ARBA" id="ARBA00022723"/>
    </source>
</evidence>
<reference evidence="9 10" key="1">
    <citation type="submission" date="2019-07" db="EMBL/GenBank/DDBJ databases">
        <title>Genome sequencing for Ferrovibrio sp. K5.</title>
        <authorList>
            <person name="Park S.-J."/>
        </authorList>
    </citation>
    <scope>NUCLEOTIDE SEQUENCE [LARGE SCALE GENOMIC DNA]</scope>
    <source>
        <strain evidence="9 10">K5</strain>
    </source>
</reference>